<accession>A0A1H9DNS0</accession>
<feature type="transmembrane region" description="Helical" evidence="7">
    <location>
        <begin position="77"/>
        <end position="100"/>
    </location>
</feature>
<dbReference type="Proteomes" id="UP000199055">
    <property type="component" value="Unassembled WGS sequence"/>
</dbReference>
<feature type="transmembrane region" description="Helical" evidence="7">
    <location>
        <begin position="46"/>
        <end position="65"/>
    </location>
</feature>
<evidence type="ECO:0000313" key="9">
    <source>
        <dbReference type="Proteomes" id="UP000199055"/>
    </source>
</evidence>
<feature type="transmembrane region" description="Helical" evidence="7">
    <location>
        <begin position="188"/>
        <end position="209"/>
    </location>
</feature>
<comment type="subcellular location">
    <subcellularLocation>
        <location evidence="1">Cell membrane</location>
        <topology evidence="1">Multi-pass membrane protein</topology>
    </subcellularLocation>
</comment>
<evidence type="ECO:0000256" key="6">
    <source>
        <dbReference type="SAM" id="MobiDB-lite"/>
    </source>
</evidence>
<keyword evidence="4 7" id="KW-1133">Transmembrane helix</keyword>
<gene>
    <name evidence="8" type="ORF">SAMN05216481_104200</name>
</gene>
<keyword evidence="2" id="KW-1003">Cell membrane</keyword>
<name>A0A1H9DNS0_9ACTN</name>
<dbReference type="STRING" id="403935.SAMN05216481_104200"/>
<feature type="region of interest" description="Disordered" evidence="6">
    <location>
        <begin position="268"/>
        <end position="318"/>
    </location>
</feature>
<keyword evidence="3 7" id="KW-0812">Transmembrane</keyword>
<evidence type="ECO:0000256" key="2">
    <source>
        <dbReference type="ARBA" id="ARBA00022475"/>
    </source>
</evidence>
<dbReference type="RefSeq" id="WP_093658209.1">
    <property type="nucleotide sequence ID" value="NZ_FOET01000004.1"/>
</dbReference>
<evidence type="ECO:0000256" key="7">
    <source>
        <dbReference type="SAM" id="Phobius"/>
    </source>
</evidence>
<feature type="transmembrane region" description="Helical" evidence="7">
    <location>
        <begin position="121"/>
        <end position="142"/>
    </location>
</feature>
<feature type="transmembrane region" description="Helical" evidence="7">
    <location>
        <begin position="229"/>
        <end position="252"/>
    </location>
</feature>
<evidence type="ECO:0000256" key="4">
    <source>
        <dbReference type="ARBA" id="ARBA00022989"/>
    </source>
</evidence>
<evidence type="ECO:0000313" key="8">
    <source>
        <dbReference type="EMBL" id="SEQ15049.1"/>
    </source>
</evidence>
<proteinExistence type="predicted"/>
<dbReference type="GO" id="GO:0005886">
    <property type="term" value="C:plasma membrane"/>
    <property type="evidence" value="ECO:0007669"/>
    <property type="project" value="UniProtKB-SubCell"/>
</dbReference>
<sequence>MTPEHVHSSGAVPGPAVLLAAAALLAVACYLLAATRLRHRGDIWPYARDLCFASGGAALASAAVVTPPGGPFTAHMARHLVVGMAAPLLLVLARPLTLALRVLPPGRRRRALLAAAHSRPAAWLVFPPLAALLDVGGLWVLYRTPLWSASHDRPLLQAAVHFHVLAAGLLFTFAVCRLDPVRRRWGPAWRGAALLGAGAAHAALAKSLYAAPPYGTGFAPADLHTGARLMYYGGDLVELALAVVLAVQWYTAGGRALARSRRRSGAATVPAAARADPPHPPGARPASGCHPYECDRERRVREGHNPQGSHIGQRISMR</sequence>
<feature type="compositionally biased region" description="Basic and acidic residues" evidence="6">
    <location>
        <begin position="292"/>
        <end position="304"/>
    </location>
</feature>
<evidence type="ECO:0000256" key="3">
    <source>
        <dbReference type="ARBA" id="ARBA00022692"/>
    </source>
</evidence>
<feature type="transmembrane region" description="Helical" evidence="7">
    <location>
        <begin position="154"/>
        <end position="176"/>
    </location>
</feature>
<dbReference type="AlphaFoldDB" id="A0A1H9DNS0"/>
<organism evidence="8 9">
    <name type="scientific">Streptomyces radiopugnans</name>
    <dbReference type="NCBI Taxonomy" id="403935"/>
    <lineage>
        <taxon>Bacteria</taxon>
        <taxon>Bacillati</taxon>
        <taxon>Actinomycetota</taxon>
        <taxon>Actinomycetes</taxon>
        <taxon>Kitasatosporales</taxon>
        <taxon>Streptomycetaceae</taxon>
        <taxon>Streptomyces</taxon>
    </lineage>
</organism>
<dbReference type="EMBL" id="FOET01000004">
    <property type="protein sequence ID" value="SEQ15049.1"/>
    <property type="molecule type" value="Genomic_DNA"/>
</dbReference>
<evidence type="ECO:0000256" key="5">
    <source>
        <dbReference type="ARBA" id="ARBA00023136"/>
    </source>
</evidence>
<evidence type="ECO:0000256" key="1">
    <source>
        <dbReference type="ARBA" id="ARBA00004651"/>
    </source>
</evidence>
<keyword evidence="9" id="KW-1185">Reference proteome</keyword>
<feature type="transmembrane region" description="Helical" evidence="7">
    <location>
        <begin position="12"/>
        <end position="34"/>
    </location>
</feature>
<reference evidence="8 9" key="1">
    <citation type="submission" date="2016-10" db="EMBL/GenBank/DDBJ databases">
        <authorList>
            <person name="de Groot N.N."/>
        </authorList>
    </citation>
    <scope>NUCLEOTIDE SEQUENCE [LARGE SCALE GENOMIC DNA]</scope>
    <source>
        <strain evidence="8 9">CGMCC 4.3519</strain>
    </source>
</reference>
<keyword evidence="5 7" id="KW-0472">Membrane</keyword>
<dbReference type="Pfam" id="PF09678">
    <property type="entry name" value="Caa3_CtaG"/>
    <property type="match status" value="1"/>
</dbReference>
<dbReference type="InterPro" id="IPR019108">
    <property type="entry name" value="Caa3_assmbl_CtaG-rel"/>
</dbReference>
<protein>
    <submittedName>
        <fullName evidence="8">Putative membrane protein</fullName>
    </submittedName>
</protein>